<dbReference type="Proteomes" id="UP000314294">
    <property type="component" value="Unassembled WGS sequence"/>
</dbReference>
<sequence length="121" mass="13636">MAVCMGSAESSTLEFSPRSRLVKYWRHSRYRTLGNDTLLAWSRRSGRKGRSDGGRGRCEMTVKDKALQYDADRGFPPLQCVILCPPCNKPLSDPRRSGLASITMTLIGTGRHRYRVSIDRS</sequence>
<gene>
    <name evidence="1" type="ORF">EYF80_014269</name>
</gene>
<dbReference type="EMBL" id="SRLO01000103">
    <property type="protein sequence ID" value="TNN75457.1"/>
    <property type="molecule type" value="Genomic_DNA"/>
</dbReference>
<accession>A0A4Z2IBV3</accession>
<dbReference type="AlphaFoldDB" id="A0A4Z2IBV3"/>
<protein>
    <submittedName>
        <fullName evidence="1">Uncharacterized protein</fullName>
    </submittedName>
</protein>
<keyword evidence="2" id="KW-1185">Reference proteome</keyword>
<name>A0A4Z2IBV3_9TELE</name>
<organism evidence="1 2">
    <name type="scientific">Liparis tanakae</name>
    <name type="common">Tanaka's snailfish</name>
    <dbReference type="NCBI Taxonomy" id="230148"/>
    <lineage>
        <taxon>Eukaryota</taxon>
        <taxon>Metazoa</taxon>
        <taxon>Chordata</taxon>
        <taxon>Craniata</taxon>
        <taxon>Vertebrata</taxon>
        <taxon>Euteleostomi</taxon>
        <taxon>Actinopterygii</taxon>
        <taxon>Neopterygii</taxon>
        <taxon>Teleostei</taxon>
        <taxon>Neoteleostei</taxon>
        <taxon>Acanthomorphata</taxon>
        <taxon>Eupercaria</taxon>
        <taxon>Perciformes</taxon>
        <taxon>Cottioidei</taxon>
        <taxon>Cottales</taxon>
        <taxon>Liparidae</taxon>
        <taxon>Liparis</taxon>
    </lineage>
</organism>
<evidence type="ECO:0000313" key="2">
    <source>
        <dbReference type="Proteomes" id="UP000314294"/>
    </source>
</evidence>
<comment type="caution">
    <text evidence="1">The sequence shown here is derived from an EMBL/GenBank/DDBJ whole genome shotgun (WGS) entry which is preliminary data.</text>
</comment>
<reference evidence="1 2" key="1">
    <citation type="submission" date="2019-03" db="EMBL/GenBank/DDBJ databases">
        <title>First draft genome of Liparis tanakae, snailfish: a comprehensive survey of snailfish specific genes.</title>
        <authorList>
            <person name="Kim W."/>
            <person name="Song I."/>
            <person name="Jeong J.-H."/>
            <person name="Kim D."/>
            <person name="Kim S."/>
            <person name="Ryu S."/>
            <person name="Song J.Y."/>
            <person name="Lee S.K."/>
        </authorList>
    </citation>
    <scope>NUCLEOTIDE SEQUENCE [LARGE SCALE GENOMIC DNA]</scope>
    <source>
        <tissue evidence="1">Muscle</tissue>
    </source>
</reference>
<evidence type="ECO:0000313" key="1">
    <source>
        <dbReference type="EMBL" id="TNN75457.1"/>
    </source>
</evidence>
<proteinExistence type="predicted"/>